<dbReference type="VEuPathDB" id="FungiDB:BTJ68_11138"/>
<organism evidence="1 2">
    <name type="scientific">Hortaea werneckii EXF-2000</name>
    <dbReference type="NCBI Taxonomy" id="1157616"/>
    <lineage>
        <taxon>Eukaryota</taxon>
        <taxon>Fungi</taxon>
        <taxon>Dikarya</taxon>
        <taxon>Ascomycota</taxon>
        <taxon>Pezizomycotina</taxon>
        <taxon>Dothideomycetes</taxon>
        <taxon>Dothideomycetidae</taxon>
        <taxon>Mycosphaerellales</taxon>
        <taxon>Teratosphaeriaceae</taxon>
        <taxon>Hortaea</taxon>
    </lineage>
</organism>
<evidence type="ECO:0000313" key="1">
    <source>
        <dbReference type="EMBL" id="OTA25707.1"/>
    </source>
</evidence>
<name>A0A1Z5SXS5_HORWE</name>
<protein>
    <submittedName>
        <fullName evidence="1">Uncharacterized protein</fullName>
    </submittedName>
</protein>
<dbReference type="EMBL" id="MUNK01000198">
    <property type="protein sequence ID" value="OTA25707.1"/>
    <property type="molecule type" value="Genomic_DNA"/>
</dbReference>
<sequence length="168" mass="18715">MADAKPVKARPNGLPPALKYLMTLVRAICGVGLPKHRYYGELNQLKFLSDVHVDEDEEGCNEAGWVALPMPLDTPAEDTKNDPSLGLSEEWADCEIALGVQIGYGGFAVYCRRLDGKELQSVSDSAGTSGWDWRYGLTDLEYESDLYDTIEEFLEFYAEHNREDVDSG</sequence>
<evidence type="ECO:0000313" key="2">
    <source>
        <dbReference type="Proteomes" id="UP000194280"/>
    </source>
</evidence>
<dbReference type="AlphaFoldDB" id="A0A1Z5SXS5"/>
<dbReference type="Proteomes" id="UP000194280">
    <property type="component" value="Unassembled WGS sequence"/>
</dbReference>
<keyword evidence="2" id="KW-1185">Reference proteome</keyword>
<reference evidence="1 2" key="1">
    <citation type="submission" date="2017-01" db="EMBL/GenBank/DDBJ databases">
        <title>The recent genome duplication of the halophilic yeast Hortaea werneckii: insights from long-read sequencing.</title>
        <authorList>
            <person name="Sinha S."/>
            <person name="Flibotte S."/>
            <person name="Neira M."/>
            <person name="Lenassi M."/>
            <person name="Gostincar C."/>
            <person name="Stajich J.E."/>
            <person name="Nislow C.E."/>
        </authorList>
    </citation>
    <scope>NUCLEOTIDE SEQUENCE [LARGE SCALE GENOMIC DNA]</scope>
    <source>
        <strain evidence="1 2">EXF-2000</strain>
    </source>
</reference>
<dbReference type="InParanoid" id="A0A1Z5SXS5"/>
<dbReference type="OrthoDB" id="5140754at2759"/>
<proteinExistence type="predicted"/>
<gene>
    <name evidence="1" type="ORF">BTJ68_11138</name>
</gene>
<accession>A0A1Z5SXS5</accession>
<comment type="caution">
    <text evidence="1">The sequence shown here is derived from an EMBL/GenBank/DDBJ whole genome shotgun (WGS) entry which is preliminary data.</text>
</comment>